<dbReference type="PANTHER" id="PTHR43857:SF1">
    <property type="entry name" value="YJGH FAMILY PROTEIN"/>
    <property type="match status" value="1"/>
</dbReference>
<organism evidence="1 2">
    <name type="scientific">Archangium gephyra</name>
    <dbReference type="NCBI Taxonomy" id="48"/>
    <lineage>
        <taxon>Bacteria</taxon>
        <taxon>Pseudomonadati</taxon>
        <taxon>Myxococcota</taxon>
        <taxon>Myxococcia</taxon>
        <taxon>Myxococcales</taxon>
        <taxon>Cystobacterineae</taxon>
        <taxon>Archangiaceae</taxon>
        <taxon>Archangium</taxon>
    </lineage>
</organism>
<dbReference type="Proteomes" id="UP000249061">
    <property type="component" value="Unassembled WGS sequence"/>
</dbReference>
<dbReference type="Pfam" id="PF01042">
    <property type="entry name" value="Ribonuc_L-PSP"/>
    <property type="match status" value="1"/>
</dbReference>
<dbReference type="InterPro" id="IPR006175">
    <property type="entry name" value="YjgF/YER057c/UK114"/>
</dbReference>
<protein>
    <submittedName>
        <fullName evidence="1">Enamine deaminase RidA</fullName>
    </submittedName>
</protein>
<dbReference type="SUPFAM" id="SSF55298">
    <property type="entry name" value="YjgF-like"/>
    <property type="match status" value="1"/>
</dbReference>
<proteinExistence type="predicted"/>
<evidence type="ECO:0000313" key="1">
    <source>
        <dbReference type="EMBL" id="PZR18776.1"/>
    </source>
</evidence>
<comment type="caution">
    <text evidence="1">The sequence shown here is derived from an EMBL/GenBank/DDBJ whole genome shotgun (WGS) entry which is preliminary data.</text>
</comment>
<dbReference type="PANTHER" id="PTHR43857">
    <property type="entry name" value="BLR7761 PROTEIN"/>
    <property type="match status" value="1"/>
</dbReference>
<dbReference type="InterPro" id="IPR035959">
    <property type="entry name" value="RutC-like_sf"/>
</dbReference>
<dbReference type="EMBL" id="QFQP01000001">
    <property type="protein sequence ID" value="PZR18776.1"/>
    <property type="molecule type" value="Genomic_DNA"/>
</dbReference>
<name>A0A2W5U2V5_9BACT</name>
<dbReference type="CDD" id="cd00448">
    <property type="entry name" value="YjgF_YER057c_UK114_family"/>
    <property type="match status" value="1"/>
</dbReference>
<reference evidence="1 2" key="1">
    <citation type="submission" date="2017-08" db="EMBL/GenBank/DDBJ databases">
        <title>Infants hospitalized years apart are colonized by the same room-sourced microbial strains.</title>
        <authorList>
            <person name="Brooks B."/>
            <person name="Olm M.R."/>
            <person name="Firek B.A."/>
            <person name="Baker R."/>
            <person name="Thomas B.C."/>
            <person name="Morowitz M.J."/>
            <person name="Banfield J.F."/>
        </authorList>
    </citation>
    <scope>NUCLEOTIDE SEQUENCE [LARGE SCALE GENOMIC DNA]</scope>
    <source>
        <strain evidence="1">S2_003_000_R2_14</strain>
    </source>
</reference>
<accession>A0A2W5U2V5</accession>
<dbReference type="Gene3D" id="3.30.1330.40">
    <property type="entry name" value="RutC-like"/>
    <property type="match status" value="1"/>
</dbReference>
<evidence type="ECO:0000313" key="2">
    <source>
        <dbReference type="Proteomes" id="UP000249061"/>
    </source>
</evidence>
<gene>
    <name evidence="1" type="ORF">DI536_02535</name>
</gene>
<sequence>MSTFIQPEGWVPPKGYANGIVATGKVLFIGGQIGWNPRSATPEFPSTFAGQFEQALSNIIEVLEAAGGRPEQLTRFTVYVTDKKEYLASLKELGAAWKKHLGRHYPAMALVQVVALVEDLAKVEIEATAVLES</sequence>
<dbReference type="AlphaFoldDB" id="A0A2W5U2V5"/>